<accession>A0A212R6Z0</accession>
<dbReference type="EMBL" id="FYEH01000006">
    <property type="protein sequence ID" value="SNB67783.1"/>
    <property type="molecule type" value="Genomic_DNA"/>
</dbReference>
<dbReference type="GO" id="GO:0005694">
    <property type="term" value="C:chromosome"/>
    <property type="evidence" value="ECO:0007669"/>
    <property type="project" value="TreeGrafter"/>
</dbReference>
<dbReference type="RefSeq" id="WP_165769533.1">
    <property type="nucleotide sequence ID" value="NZ_FYEH01000006.1"/>
</dbReference>
<evidence type="ECO:0000259" key="2">
    <source>
        <dbReference type="SMART" id="SM00470"/>
    </source>
</evidence>
<proteinExistence type="predicted"/>
<dbReference type="GO" id="GO:0007059">
    <property type="term" value="P:chromosome segregation"/>
    <property type="evidence" value="ECO:0007669"/>
    <property type="project" value="TreeGrafter"/>
</dbReference>
<dbReference type="SMART" id="SM00470">
    <property type="entry name" value="ParB"/>
    <property type="match status" value="1"/>
</dbReference>
<name>A0A212R6Z0_9PROT</name>
<dbReference type="Pfam" id="PF02195">
    <property type="entry name" value="ParB_N"/>
    <property type="match status" value="1"/>
</dbReference>
<dbReference type="InterPro" id="IPR036086">
    <property type="entry name" value="ParB/Sulfiredoxin_sf"/>
</dbReference>
<dbReference type="GO" id="GO:0045881">
    <property type="term" value="P:positive regulation of sporulation resulting in formation of a cellular spore"/>
    <property type="evidence" value="ECO:0007669"/>
    <property type="project" value="TreeGrafter"/>
</dbReference>
<dbReference type="AlphaFoldDB" id="A0A212R6Z0"/>
<dbReference type="InterPro" id="IPR050336">
    <property type="entry name" value="Chromosome_partition/occlusion"/>
</dbReference>
<evidence type="ECO:0000313" key="4">
    <source>
        <dbReference type="Proteomes" id="UP000197065"/>
    </source>
</evidence>
<dbReference type="SUPFAM" id="SSF110849">
    <property type="entry name" value="ParB/Sulfiredoxin"/>
    <property type="match status" value="1"/>
</dbReference>
<keyword evidence="4" id="KW-1185">Reference proteome</keyword>
<dbReference type="Gene3D" id="3.90.1530.10">
    <property type="entry name" value="Conserved hypothetical protein from pyrococcus furiosus pfu- 392566-001, ParB domain"/>
    <property type="match status" value="1"/>
</dbReference>
<reference evidence="3 4" key="1">
    <citation type="submission" date="2017-06" db="EMBL/GenBank/DDBJ databases">
        <authorList>
            <person name="Kim H.J."/>
            <person name="Triplett B.A."/>
        </authorList>
    </citation>
    <scope>NUCLEOTIDE SEQUENCE [LARGE SCALE GENOMIC DNA]</scope>
    <source>
        <strain evidence="3 4">B29T1</strain>
    </source>
</reference>
<protein>
    <submittedName>
        <fullName evidence="3">ParB-like nuclease domain-containing protein</fullName>
    </submittedName>
</protein>
<dbReference type="Proteomes" id="UP000197065">
    <property type="component" value="Unassembled WGS sequence"/>
</dbReference>
<dbReference type="PANTHER" id="PTHR33375:SF1">
    <property type="entry name" value="CHROMOSOME-PARTITIONING PROTEIN PARB-RELATED"/>
    <property type="match status" value="1"/>
</dbReference>
<organism evidence="3 4">
    <name type="scientific">Arboricoccus pini</name>
    <dbReference type="NCBI Taxonomy" id="1963835"/>
    <lineage>
        <taxon>Bacteria</taxon>
        <taxon>Pseudomonadati</taxon>
        <taxon>Pseudomonadota</taxon>
        <taxon>Alphaproteobacteria</taxon>
        <taxon>Geminicoccales</taxon>
        <taxon>Geminicoccaceae</taxon>
        <taxon>Arboricoccus</taxon>
    </lineage>
</organism>
<dbReference type="InterPro" id="IPR003115">
    <property type="entry name" value="ParB_N"/>
</dbReference>
<feature type="domain" description="ParB-like N-terminal" evidence="2">
    <location>
        <begin position="18"/>
        <end position="109"/>
    </location>
</feature>
<feature type="region of interest" description="Disordered" evidence="1">
    <location>
        <begin position="134"/>
        <end position="153"/>
    </location>
</feature>
<gene>
    <name evidence="3" type="ORF">SAMN07250955_10649</name>
</gene>
<sequence>MTITTTFSFGDGHPPAQIEVERSEQPTRRSLHALATIFPKMSQEAFDDLVADIKEHGQREPITVHGVTGEVIDGRHRYEACLKLGLEPVLRVFGGKDEELPALVMSLNSHRRMLTTEQRSMVAAKMATLAVGRPAQEMGPAGPINSDSEEEAPVDLSAAVSIPDAAQAMNVSPRSVKRAKRILASGNQEIIAKVEAGEMRLNTAINTIDPPKPYEHKRSEADRRTQLALLVGAYYGRVCSRPSFPKNATEVGIAAKNLGFSIHDADALARLLGAYVQDVTDF</sequence>
<evidence type="ECO:0000313" key="3">
    <source>
        <dbReference type="EMBL" id="SNB67783.1"/>
    </source>
</evidence>
<evidence type="ECO:0000256" key="1">
    <source>
        <dbReference type="SAM" id="MobiDB-lite"/>
    </source>
</evidence>
<dbReference type="PANTHER" id="PTHR33375">
    <property type="entry name" value="CHROMOSOME-PARTITIONING PROTEIN PARB-RELATED"/>
    <property type="match status" value="1"/>
</dbReference>